<dbReference type="EMBL" id="BBMS01000020">
    <property type="protein sequence ID" value="GAL26657.1"/>
    <property type="molecule type" value="Genomic_DNA"/>
</dbReference>
<protein>
    <submittedName>
        <fullName evidence="2">Uncharacterized protein</fullName>
    </submittedName>
</protein>
<organism evidence="2 3">
    <name type="scientific">Vibrio variabilis</name>
    <dbReference type="NCBI Taxonomy" id="990271"/>
    <lineage>
        <taxon>Bacteria</taxon>
        <taxon>Pseudomonadati</taxon>
        <taxon>Pseudomonadota</taxon>
        <taxon>Gammaproteobacteria</taxon>
        <taxon>Vibrionales</taxon>
        <taxon>Vibrionaceae</taxon>
        <taxon>Vibrio</taxon>
    </lineage>
</organism>
<keyword evidence="3" id="KW-1185">Reference proteome</keyword>
<reference evidence="3" key="1">
    <citation type="submission" date="2014-09" db="EMBL/GenBank/DDBJ databases">
        <title>Vibrio variabilis JCM 19239. (C206) whole genome shotgun sequence.</title>
        <authorList>
            <person name="Sawabe T."/>
            <person name="Meirelles P."/>
            <person name="Nakanishi M."/>
            <person name="Sayaka M."/>
            <person name="Hattori M."/>
            <person name="Ohkuma M."/>
        </authorList>
    </citation>
    <scope>NUCLEOTIDE SEQUENCE [LARGE SCALE GENOMIC DNA]</scope>
    <source>
        <strain evidence="3">JCM 19239</strain>
    </source>
</reference>
<keyword evidence="1" id="KW-1133">Transmembrane helix</keyword>
<dbReference type="Proteomes" id="UP000029223">
    <property type="component" value="Unassembled WGS sequence"/>
</dbReference>
<keyword evidence="1" id="KW-0472">Membrane</keyword>
<comment type="caution">
    <text evidence="2">The sequence shown here is derived from an EMBL/GenBank/DDBJ whole genome shotgun (WGS) entry which is preliminary data.</text>
</comment>
<evidence type="ECO:0000313" key="3">
    <source>
        <dbReference type="Proteomes" id="UP000029223"/>
    </source>
</evidence>
<name>A0ABQ0JD13_9VIBR</name>
<accession>A0ABQ0JD13</accession>
<sequence>MAGVVNFLAVSGIAVSIIALVIIKLHRYQLTRQLKVEKAI</sequence>
<reference evidence="3" key="2">
    <citation type="submission" date="2014-09" db="EMBL/GenBank/DDBJ databases">
        <authorList>
            <consortium name="NBRP consortium"/>
            <person name="Sawabe T."/>
            <person name="Meirelles P."/>
            <person name="Nakanishi M."/>
            <person name="Sayaka M."/>
            <person name="Hattori M."/>
            <person name="Ohkuma M."/>
        </authorList>
    </citation>
    <scope>NUCLEOTIDE SEQUENCE [LARGE SCALE GENOMIC DNA]</scope>
    <source>
        <strain evidence="3">JCM 19239</strain>
    </source>
</reference>
<keyword evidence="1" id="KW-0812">Transmembrane</keyword>
<gene>
    <name evidence="2" type="ORF">JCM19239_159</name>
</gene>
<feature type="transmembrane region" description="Helical" evidence="1">
    <location>
        <begin position="6"/>
        <end position="25"/>
    </location>
</feature>
<evidence type="ECO:0000313" key="2">
    <source>
        <dbReference type="EMBL" id="GAL26657.1"/>
    </source>
</evidence>
<proteinExistence type="predicted"/>
<evidence type="ECO:0000256" key="1">
    <source>
        <dbReference type="SAM" id="Phobius"/>
    </source>
</evidence>